<dbReference type="GO" id="GO:0003677">
    <property type="term" value="F:DNA binding"/>
    <property type="evidence" value="ECO:0007669"/>
    <property type="project" value="UniProtKB-KW"/>
</dbReference>
<accession>A0A1E7JP49</accession>
<dbReference type="OrthoDB" id="2897536at2"/>
<protein>
    <submittedName>
        <fullName evidence="2">DNA-binding protein</fullName>
    </submittedName>
</protein>
<comment type="caution">
    <text evidence="2">The sequence shown here is derived from an EMBL/GenBank/DDBJ whole genome shotgun (WGS) entry which is preliminary data.</text>
</comment>
<feature type="domain" description="HTH cro/C1-type" evidence="1">
    <location>
        <begin position="20"/>
        <end position="75"/>
    </location>
</feature>
<dbReference type="Pfam" id="PF19054">
    <property type="entry name" value="DUF5753"/>
    <property type="match status" value="1"/>
</dbReference>
<dbReference type="InterPro" id="IPR001387">
    <property type="entry name" value="Cro/C1-type_HTH"/>
</dbReference>
<dbReference type="STRING" id="933944.AN215_10455"/>
<dbReference type="SMART" id="SM00530">
    <property type="entry name" value="HTH_XRE"/>
    <property type="match status" value="1"/>
</dbReference>
<proteinExistence type="predicted"/>
<dbReference type="CDD" id="cd00093">
    <property type="entry name" value="HTH_XRE"/>
    <property type="match status" value="1"/>
</dbReference>
<dbReference type="EMBL" id="LJGT01000038">
    <property type="protein sequence ID" value="OEU90024.1"/>
    <property type="molecule type" value="Genomic_DNA"/>
</dbReference>
<dbReference type="InterPro" id="IPR043917">
    <property type="entry name" value="DUF5753"/>
</dbReference>
<keyword evidence="3" id="KW-1185">Reference proteome</keyword>
<dbReference type="Gene3D" id="1.10.260.40">
    <property type="entry name" value="lambda repressor-like DNA-binding domains"/>
    <property type="match status" value="1"/>
</dbReference>
<dbReference type="AlphaFoldDB" id="A0A1E7JP49"/>
<organism evidence="2 3">
    <name type="scientific">Streptomyces abyssalis</name>
    <dbReference type="NCBI Taxonomy" id="933944"/>
    <lineage>
        <taxon>Bacteria</taxon>
        <taxon>Bacillati</taxon>
        <taxon>Actinomycetota</taxon>
        <taxon>Actinomycetes</taxon>
        <taxon>Kitasatosporales</taxon>
        <taxon>Streptomycetaceae</taxon>
        <taxon>Streptomyces</taxon>
    </lineage>
</organism>
<dbReference type="Pfam" id="PF13560">
    <property type="entry name" value="HTH_31"/>
    <property type="match status" value="1"/>
</dbReference>
<dbReference type="PATRIC" id="fig|933944.5.peg.212"/>
<dbReference type="InterPro" id="IPR010982">
    <property type="entry name" value="Lambda_DNA-bd_dom_sf"/>
</dbReference>
<dbReference type="SUPFAM" id="SSF47413">
    <property type="entry name" value="lambda repressor-like DNA-binding domains"/>
    <property type="match status" value="1"/>
</dbReference>
<evidence type="ECO:0000313" key="3">
    <source>
        <dbReference type="Proteomes" id="UP000176087"/>
    </source>
</evidence>
<keyword evidence="2" id="KW-0238">DNA-binding</keyword>
<reference evidence="2 3" key="1">
    <citation type="journal article" date="2016" name="Front. Microbiol.">
        <title>Comparative Genomics Analysis of Streptomyces Species Reveals Their Adaptation to the Marine Environment and Their Diversity at the Genomic Level.</title>
        <authorList>
            <person name="Tian X."/>
            <person name="Zhang Z."/>
            <person name="Yang T."/>
            <person name="Chen M."/>
            <person name="Li J."/>
            <person name="Chen F."/>
            <person name="Yang J."/>
            <person name="Li W."/>
            <person name="Zhang B."/>
            <person name="Zhang Z."/>
            <person name="Wu J."/>
            <person name="Zhang C."/>
            <person name="Long L."/>
            <person name="Xiao J."/>
        </authorList>
    </citation>
    <scope>NUCLEOTIDE SEQUENCE [LARGE SCALE GENOMIC DNA]</scope>
    <source>
        <strain evidence="2 3">SCSIO 10390</strain>
    </source>
</reference>
<sequence>MPPRKDVDAAASVPAFYGAELRWKRENAGLTLQELAEGCFYSVAFLSQIEMGERRMPLDFARHADQLLDTDGFFERRCEDARKARRAGHAEYFADVVEQEKKAQFIGEWAPTLLPGLLQTEAYARAVVRATHPLELAEDVDAKVSARLSRASVFEDPRTPELWVVLHESLLRQPIMGSQDMAVQLNHVAELARRNRIITQVLPLNAGAHPFMIGTATLMSFAEAPPLTYTESLHSGELIDDPALVRQYMASYDLLRAAAMAPRASLAMIESAAEDYRNDDEH</sequence>
<dbReference type="RefSeq" id="WP_070012897.1">
    <property type="nucleotide sequence ID" value="NZ_LJGS01000044.1"/>
</dbReference>
<dbReference type="Proteomes" id="UP000176087">
    <property type="component" value="Unassembled WGS sequence"/>
</dbReference>
<gene>
    <name evidence="2" type="ORF">AN215_10455</name>
</gene>
<name>A0A1E7JP49_9ACTN</name>
<evidence type="ECO:0000313" key="2">
    <source>
        <dbReference type="EMBL" id="OEU90024.1"/>
    </source>
</evidence>
<evidence type="ECO:0000259" key="1">
    <source>
        <dbReference type="SMART" id="SM00530"/>
    </source>
</evidence>